<keyword evidence="1" id="KW-0808">Transferase</keyword>
<dbReference type="SUPFAM" id="SSF55874">
    <property type="entry name" value="ATPase domain of HSP90 chaperone/DNA topoisomerase II/histidine kinase"/>
    <property type="match status" value="1"/>
</dbReference>
<keyword evidence="1" id="KW-0723">Serine/threonine-protein kinase</keyword>
<dbReference type="InterPro" id="IPR003594">
    <property type="entry name" value="HATPase_dom"/>
</dbReference>
<dbReference type="GO" id="GO:0005524">
    <property type="term" value="F:ATP binding"/>
    <property type="evidence" value="ECO:0007669"/>
    <property type="project" value="UniProtKB-KW"/>
</dbReference>
<dbReference type="InterPro" id="IPR050267">
    <property type="entry name" value="Anti-sigma-factor_SerPK"/>
</dbReference>
<evidence type="ECO:0000259" key="2">
    <source>
        <dbReference type="Pfam" id="PF13581"/>
    </source>
</evidence>
<gene>
    <name evidence="3" type="ORF">ACFQBM_16355</name>
</gene>
<name>A0ABW1YQ58_9GAMM</name>
<evidence type="ECO:0000256" key="1">
    <source>
        <dbReference type="ARBA" id="ARBA00022527"/>
    </source>
</evidence>
<keyword evidence="4" id="KW-1185">Reference proteome</keyword>
<comment type="caution">
    <text evidence="3">The sequence shown here is derived from an EMBL/GenBank/DDBJ whole genome shotgun (WGS) entry which is preliminary data.</text>
</comment>
<dbReference type="CDD" id="cd16936">
    <property type="entry name" value="HATPase_RsbW-like"/>
    <property type="match status" value="1"/>
</dbReference>
<dbReference type="Proteomes" id="UP001596425">
    <property type="component" value="Unassembled WGS sequence"/>
</dbReference>
<reference evidence="4" key="1">
    <citation type="journal article" date="2019" name="Int. J. Syst. Evol. Microbiol.">
        <title>The Global Catalogue of Microorganisms (GCM) 10K type strain sequencing project: providing services to taxonomists for standard genome sequencing and annotation.</title>
        <authorList>
            <consortium name="The Broad Institute Genomics Platform"/>
            <consortium name="The Broad Institute Genome Sequencing Center for Infectious Disease"/>
            <person name="Wu L."/>
            <person name="Ma J."/>
        </authorList>
    </citation>
    <scope>NUCLEOTIDE SEQUENCE [LARGE SCALE GENOMIC DNA]</scope>
    <source>
        <strain evidence="4">CGMCC 1.13718</strain>
    </source>
</reference>
<dbReference type="RefSeq" id="WP_193191277.1">
    <property type="nucleotide sequence ID" value="NZ_JACZFR010000017.1"/>
</dbReference>
<keyword evidence="3" id="KW-0547">Nucleotide-binding</keyword>
<organism evidence="3 4">
    <name type="scientific">Microbulbifer taiwanensis</name>
    <dbReference type="NCBI Taxonomy" id="986746"/>
    <lineage>
        <taxon>Bacteria</taxon>
        <taxon>Pseudomonadati</taxon>
        <taxon>Pseudomonadota</taxon>
        <taxon>Gammaproteobacteria</taxon>
        <taxon>Cellvibrionales</taxon>
        <taxon>Microbulbiferaceae</taxon>
        <taxon>Microbulbifer</taxon>
    </lineage>
</organism>
<dbReference type="InterPro" id="IPR036890">
    <property type="entry name" value="HATPase_C_sf"/>
</dbReference>
<evidence type="ECO:0000313" key="3">
    <source>
        <dbReference type="EMBL" id="MFC6634861.1"/>
    </source>
</evidence>
<protein>
    <submittedName>
        <fullName evidence="3">ATP-binding protein</fullName>
    </submittedName>
</protein>
<proteinExistence type="predicted"/>
<accession>A0ABW1YQ58</accession>
<dbReference type="Gene3D" id="3.30.565.10">
    <property type="entry name" value="Histidine kinase-like ATPase, C-terminal domain"/>
    <property type="match status" value="1"/>
</dbReference>
<evidence type="ECO:0000313" key="4">
    <source>
        <dbReference type="Proteomes" id="UP001596425"/>
    </source>
</evidence>
<feature type="domain" description="Histidine kinase/HSP90-like ATPase" evidence="2">
    <location>
        <begin position="9"/>
        <end position="131"/>
    </location>
</feature>
<dbReference type="PANTHER" id="PTHR35526">
    <property type="entry name" value="ANTI-SIGMA-F FACTOR RSBW-RELATED"/>
    <property type="match status" value="1"/>
</dbReference>
<dbReference type="EMBL" id="JBHSVR010000001">
    <property type="protein sequence ID" value="MFC6634861.1"/>
    <property type="molecule type" value="Genomic_DNA"/>
</dbReference>
<keyword evidence="3" id="KW-0067">ATP-binding</keyword>
<keyword evidence="1" id="KW-0418">Kinase</keyword>
<dbReference type="Pfam" id="PF13581">
    <property type="entry name" value="HATPase_c_2"/>
    <property type="match status" value="1"/>
</dbReference>
<sequence>MEVELKFQSETRHIEFVTEVSDSLSKLVGFNETDRHRIALAVSESVANAVRHGNQFDTHKEVQVTFTATSDALQISVSDQGDGFDHSSLPDPRAPENLHKPGGRGVFIILNVMDSVGFNRMDGSMEVWMEKRLNL</sequence>
<dbReference type="PANTHER" id="PTHR35526:SF3">
    <property type="entry name" value="ANTI-SIGMA-F FACTOR RSBW"/>
    <property type="match status" value="1"/>
</dbReference>